<dbReference type="InterPro" id="IPR000421">
    <property type="entry name" value="FA58C"/>
</dbReference>
<proteinExistence type="predicted"/>
<keyword evidence="3" id="KW-0677">Repeat</keyword>
<dbReference type="InterPro" id="IPR016186">
    <property type="entry name" value="C-type_lectin-like/link_sf"/>
</dbReference>
<dbReference type="SUPFAM" id="SSF117281">
    <property type="entry name" value="Kelch motif"/>
    <property type="match status" value="1"/>
</dbReference>
<dbReference type="SMART" id="SM00231">
    <property type="entry name" value="FA58C"/>
    <property type="match status" value="1"/>
</dbReference>
<feature type="domain" description="C-type lectin" evidence="6">
    <location>
        <begin position="751"/>
        <end position="880"/>
    </location>
</feature>
<dbReference type="InterPro" id="IPR011705">
    <property type="entry name" value="BACK"/>
</dbReference>
<dbReference type="Pfam" id="PF01344">
    <property type="entry name" value="Kelch_1"/>
    <property type="match status" value="2"/>
</dbReference>
<dbReference type="InterPro" id="IPR008979">
    <property type="entry name" value="Galactose-bd-like_sf"/>
</dbReference>
<evidence type="ECO:0000259" key="7">
    <source>
        <dbReference type="PROSITE" id="PS50097"/>
    </source>
</evidence>
<dbReference type="Gene3D" id="2.60.120.260">
    <property type="entry name" value="Galactose-binding domain-like"/>
    <property type="match status" value="1"/>
</dbReference>
<dbReference type="SUPFAM" id="SSF56436">
    <property type="entry name" value="C-type lectin-like"/>
    <property type="match status" value="7"/>
</dbReference>
<dbReference type="Pfam" id="PF24681">
    <property type="entry name" value="Kelch_KLHDC2_KLHL20_DRC7"/>
    <property type="match status" value="1"/>
</dbReference>
<feature type="non-terminal residue" evidence="9">
    <location>
        <position position="1787"/>
    </location>
</feature>
<feature type="domain" description="F5/8 type C" evidence="5">
    <location>
        <begin position="1380"/>
        <end position="1522"/>
    </location>
</feature>
<evidence type="ECO:0000256" key="4">
    <source>
        <dbReference type="ARBA" id="ARBA00023157"/>
    </source>
</evidence>
<dbReference type="OrthoDB" id="45365at2759"/>
<protein>
    <submittedName>
        <fullName evidence="9">Kelch-like protein 8</fullName>
    </submittedName>
</protein>
<dbReference type="GO" id="GO:0030246">
    <property type="term" value="F:carbohydrate binding"/>
    <property type="evidence" value="ECO:0007669"/>
    <property type="project" value="UniProtKB-KW"/>
</dbReference>
<organism evidence="9 10">
    <name type="scientific">Clarias magur</name>
    <name type="common">Asian catfish</name>
    <name type="synonym">Macropteronotus magur</name>
    <dbReference type="NCBI Taxonomy" id="1594786"/>
    <lineage>
        <taxon>Eukaryota</taxon>
        <taxon>Metazoa</taxon>
        <taxon>Chordata</taxon>
        <taxon>Craniata</taxon>
        <taxon>Vertebrata</taxon>
        <taxon>Euteleostomi</taxon>
        <taxon>Actinopterygii</taxon>
        <taxon>Neopterygii</taxon>
        <taxon>Teleostei</taxon>
        <taxon>Ostariophysi</taxon>
        <taxon>Siluriformes</taxon>
        <taxon>Clariidae</taxon>
        <taxon>Clarias</taxon>
    </lineage>
</organism>
<comment type="caution">
    <text evidence="9">The sequence shown here is derived from an EMBL/GenBank/DDBJ whole genome shotgun (WGS) entry which is preliminary data.</text>
</comment>
<evidence type="ECO:0000259" key="8">
    <source>
        <dbReference type="PROSITE" id="PS50820"/>
    </source>
</evidence>
<feature type="domain" description="C-type lectin" evidence="6">
    <location>
        <begin position="616"/>
        <end position="732"/>
    </location>
</feature>
<dbReference type="Gene3D" id="3.30.710.10">
    <property type="entry name" value="Potassium Channel Kv1.1, Chain A"/>
    <property type="match status" value="1"/>
</dbReference>
<dbReference type="CDD" id="cd18238">
    <property type="entry name" value="BTB_POZ_KLHL8"/>
    <property type="match status" value="1"/>
</dbReference>
<feature type="domain" description="C-type lectin" evidence="6">
    <location>
        <begin position="894"/>
        <end position="1018"/>
    </location>
</feature>
<dbReference type="InterPro" id="IPR000210">
    <property type="entry name" value="BTB/POZ_dom"/>
</dbReference>
<dbReference type="Pfam" id="PF07707">
    <property type="entry name" value="BACK"/>
    <property type="match status" value="1"/>
</dbReference>
<dbReference type="CDD" id="cd18448">
    <property type="entry name" value="BACK_KLHL8"/>
    <property type="match status" value="1"/>
</dbReference>
<dbReference type="Gene3D" id="1.25.40.420">
    <property type="match status" value="1"/>
</dbReference>
<dbReference type="InterPro" id="IPR001304">
    <property type="entry name" value="C-type_lectin-like"/>
</dbReference>
<dbReference type="CDD" id="cd00037">
    <property type="entry name" value="CLECT"/>
    <property type="match status" value="4"/>
</dbReference>
<evidence type="ECO:0000259" key="5">
    <source>
        <dbReference type="PROSITE" id="PS50022"/>
    </source>
</evidence>
<reference evidence="9" key="1">
    <citation type="submission" date="2020-07" db="EMBL/GenBank/DDBJ databases">
        <title>Clarias magur genome sequencing, assembly and annotation.</title>
        <authorList>
            <person name="Kushwaha B."/>
            <person name="Kumar R."/>
            <person name="Das P."/>
            <person name="Joshi C.G."/>
            <person name="Kumar D."/>
            <person name="Nagpure N.S."/>
            <person name="Pandey M."/>
            <person name="Agarwal S."/>
            <person name="Srivastava S."/>
            <person name="Singh M."/>
            <person name="Sahoo L."/>
            <person name="Jayasankar P."/>
            <person name="Meher P.K."/>
            <person name="Koringa P.G."/>
            <person name="Iquebal M.A."/>
            <person name="Das S.P."/>
            <person name="Bit A."/>
            <person name="Patnaik S."/>
            <person name="Patel N."/>
            <person name="Shah T.M."/>
            <person name="Hinsu A."/>
            <person name="Jena J.K."/>
        </authorList>
    </citation>
    <scope>NUCLEOTIDE SEQUENCE</scope>
    <source>
        <strain evidence="9">CIFAMagur01</strain>
        <tissue evidence="9">Testis</tissue>
    </source>
</reference>
<keyword evidence="1" id="KW-0880">Kelch repeat</keyword>
<dbReference type="PANTHER" id="PTHR22803">
    <property type="entry name" value="MANNOSE, PHOSPHOLIPASE, LECTIN RECEPTOR RELATED"/>
    <property type="match status" value="1"/>
</dbReference>
<dbReference type="SMART" id="SM00603">
    <property type="entry name" value="LCCL"/>
    <property type="match status" value="1"/>
</dbReference>
<dbReference type="Gene3D" id="2.120.10.80">
    <property type="entry name" value="Kelch-type beta propeller"/>
    <property type="match status" value="1"/>
</dbReference>
<dbReference type="SMART" id="SM00612">
    <property type="entry name" value="Kelch"/>
    <property type="match status" value="6"/>
</dbReference>
<feature type="domain" description="C-type lectin" evidence="6">
    <location>
        <begin position="1637"/>
        <end position="1754"/>
    </location>
</feature>
<dbReference type="FunFam" id="2.120.10.80:FF:000060">
    <property type="entry name" value="Kelch like family member 8"/>
    <property type="match status" value="1"/>
</dbReference>
<evidence type="ECO:0000256" key="1">
    <source>
        <dbReference type="ARBA" id="ARBA00022441"/>
    </source>
</evidence>
<dbReference type="InterPro" id="IPR016187">
    <property type="entry name" value="CTDL_fold"/>
</dbReference>
<dbReference type="PROSITE" id="PS50041">
    <property type="entry name" value="C_TYPE_LECTIN_2"/>
    <property type="match status" value="6"/>
</dbReference>
<dbReference type="Gene3D" id="3.10.100.10">
    <property type="entry name" value="Mannose-Binding Protein A, subunit A"/>
    <property type="match status" value="6"/>
</dbReference>
<dbReference type="InterPro" id="IPR006652">
    <property type="entry name" value="Kelch_1"/>
</dbReference>
<evidence type="ECO:0000259" key="6">
    <source>
        <dbReference type="PROSITE" id="PS50041"/>
    </source>
</evidence>
<dbReference type="InterPro" id="IPR050111">
    <property type="entry name" value="C-type_lectin/snaclec_domain"/>
</dbReference>
<dbReference type="EMBL" id="QNUK01000126">
    <property type="protein sequence ID" value="KAF5900829.1"/>
    <property type="molecule type" value="Genomic_DNA"/>
</dbReference>
<feature type="domain" description="C-type lectin" evidence="6">
    <location>
        <begin position="1042"/>
        <end position="1158"/>
    </location>
</feature>
<dbReference type="InterPro" id="IPR018378">
    <property type="entry name" value="C-type_lectin_CS"/>
</dbReference>
<keyword evidence="4" id="KW-1015">Disulfide bond</keyword>
<dbReference type="SUPFAM" id="SSF54695">
    <property type="entry name" value="POZ domain"/>
    <property type="match status" value="1"/>
</dbReference>
<dbReference type="SUPFAM" id="SSF69848">
    <property type="entry name" value="LCCL domain"/>
    <property type="match status" value="1"/>
</dbReference>
<dbReference type="Pfam" id="PF00059">
    <property type="entry name" value="Lectin_C"/>
    <property type="match status" value="6"/>
</dbReference>
<evidence type="ECO:0000313" key="10">
    <source>
        <dbReference type="Proteomes" id="UP000727407"/>
    </source>
</evidence>
<feature type="domain" description="C-type lectin" evidence="6">
    <location>
        <begin position="1188"/>
        <end position="1316"/>
    </location>
</feature>
<keyword evidence="10" id="KW-1185">Reference proteome</keyword>
<dbReference type="InterPro" id="IPR033989">
    <property type="entry name" value="CD209-like_CTLD"/>
</dbReference>
<dbReference type="PROSITE" id="PS50097">
    <property type="entry name" value="BTB"/>
    <property type="match status" value="1"/>
</dbReference>
<dbReference type="Pfam" id="PF00754">
    <property type="entry name" value="F5_F8_type_C"/>
    <property type="match status" value="1"/>
</dbReference>
<dbReference type="Pfam" id="PF00651">
    <property type="entry name" value="BTB"/>
    <property type="match status" value="1"/>
</dbReference>
<feature type="domain" description="LCCL" evidence="8">
    <location>
        <begin position="1524"/>
        <end position="1609"/>
    </location>
</feature>
<keyword evidence="2" id="KW-0430">Lectin</keyword>
<dbReference type="CDD" id="cd03590">
    <property type="entry name" value="CLECT_DC-SIGN_like"/>
    <property type="match status" value="1"/>
</dbReference>
<dbReference type="InterPro" id="IPR015915">
    <property type="entry name" value="Kelch-typ_b-propeller"/>
</dbReference>
<dbReference type="InterPro" id="IPR004043">
    <property type="entry name" value="LCCL"/>
</dbReference>
<evidence type="ECO:0000256" key="3">
    <source>
        <dbReference type="ARBA" id="ARBA00022737"/>
    </source>
</evidence>
<dbReference type="PROSITE" id="PS00615">
    <property type="entry name" value="C_TYPE_LECTIN_1"/>
    <property type="match status" value="2"/>
</dbReference>
<dbReference type="SMART" id="SM00875">
    <property type="entry name" value="BACK"/>
    <property type="match status" value="1"/>
</dbReference>
<dbReference type="InterPro" id="IPR011333">
    <property type="entry name" value="SKP1/BTB/POZ_sf"/>
</dbReference>
<dbReference type="FunFam" id="1.25.40.420:FF:000001">
    <property type="entry name" value="Kelch-like family member 12"/>
    <property type="match status" value="1"/>
</dbReference>
<accession>A0A8J4TYJ9</accession>
<sequence>MAPGDTAAQTGKQHKPRTMCASRTAEAECAADGSFVFEAQEAWKDFHNSLRQFYENGELCDVTLKVGTKLIPCHKLVLACVVPYFRAMFLSDMAEAKQELIEIRDFDGDAIQDLVRFAYSSRLTLTVENVQPLLYAACILQVELVARACCEYMKAHFHPSNCLAVRTFAESHHRVDLMDMADRYACENFGQVLESDDFTRVSPQHLKTLLSSGDLNIHSETQVYDAAVKWLKANPQHHELWLHQIMTQVRLPLLPVGFLTGTVAKEEMIKADLSCRDLLDEARNYHLHLSNKSVPDFEYSARTTPRKHTAGVLFCVGGRGGSGDPFRSIECYSISKNSWFFGPEMNSRRRHVGVISVEGKVYAVGGHDGSEHLGNMEMFDPLTNKWMMKASMNTKRRGIALATLGGPIYAIGGLDDNSCFSDVERYDIEADRWSSVCPMNTPRGGVGSVALGSYVYAVGGNDGVASLSSVERFDPHLNKWSDVREMGQRRAGNGVSELNGCLYVVGGFDDNSPLSSVERFDPRMNRWDYVTELTTPRGGVGVATVMGRVFAVGGHNGNIYLNTVEAFEPRMNRWELVGSVSHCRAGAGVAVCATHISQIRDVGQVLGNCETGWREYEDRCYFFSSEFKKWHDALDDCVRKGGNLMSILSLHERVWVSTQIGEAIYWIGLNDIVSEGNWEWSDGSIYYPYLEYWRPGQPDNYGDNEDCGQVDGKSNGRWNDEHCTAQRQYICKRDNQNPTVVCDEANRWEKFGSNCYKLHYIQRKSWVSARTECLLEGADLVSVESAEEEQYILGLDPSHYDLWLGYSTLKCTSISCQVEPDSTKFTWSDAATFSYTHWLSGQPDLTDKQNGLCTGLVKAGEDYGKWRTHLCRSEHPYACKRALNTVCPLGWVSFKGSCYLVVSNSHLLTSWHEALTRCTSMGANLLTIKNEEEQYFVNAMLPDLHHIDIPDVWIGISDMDQDGSFRWVDKTDIEFSNWSPNFPQNTNKLWDCGQIYTGNYAGKWETGNCFKVQAYICKMLGGQNVKPTPAPDSHCDQGYLLYGDHCYYFESESIKTWEDAENYCVSQNGHLASIHDQGTISFITAHITRASWIGLNDRQEESKFVWSDGSAADFLPWGDGQPDNWGDEDCVQIRGTEHFETGKFNDILCSHTYPFICKKDKGVGPPPVPPTSGPGWNEKCGSWVPAPFNDYCYHIVPLSMRKWAEARADCVHQNGDLLSITETHEQSFIQAQIQSVSTGVSLWMGGHDSVTEGGWEWTDLSPFRYINWSPGRSISHWTVVPGNPDNYDGEDCLSIYINNGLWNDDNCDYRRGYICKRRGNTPEPPPPHDDHCMVPGMYDLVSKQCDNHQTCFLFAPTDNDSCPNISKYMEVVYTCEQNVCVRGLGVEDGNITDSMISASSSRAGKEPKYARLNGQSCWMPSSTSNAWIQVSLPVLKKITGVVIQGCPTDDDWVTKFTIQISQDGFSWDDYKLDGKVEVFFGAVDRSSPVTHLFSLPVSVKHIRIILSEWHNQAGLRFDVLGCTPDYAINCESKPNLDNSVDRLTVHCPAGCAEQPYSVYGSLTYRGDSTICAAAIHAGVVLNELGGDCTVLKSSGLNFYSGSTRNGITTTQYNGAYSVSYQFADGELRCSGNDWYEFGEFCYKPHSDKKTWYEAVAACRRHGADLVSIMSLTEQSWLESYLYEATSDVWIGMNDLEHAGYFIWSDKHEVKFTYWAPGEPNSHAGFKENCVEMYHQVQYEQSHFTAFLSTYSGNWWIGLRAKGESAGVDYRWDNGTALVFTHWDRDYP</sequence>
<dbReference type="Proteomes" id="UP000727407">
    <property type="component" value="Unassembled WGS sequence"/>
</dbReference>
<dbReference type="SMART" id="SM00034">
    <property type="entry name" value="CLECT"/>
    <property type="match status" value="6"/>
</dbReference>
<dbReference type="PROSITE" id="PS50022">
    <property type="entry name" value="FA58C_3"/>
    <property type="match status" value="1"/>
</dbReference>
<dbReference type="CDD" id="cd00057">
    <property type="entry name" value="FA58C"/>
    <property type="match status" value="1"/>
</dbReference>
<dbReference type="SMART" id="SM00225">
    <property type="entry name" value="BTB"/>
    <property type="match status" value="1"/>
</dbReference>
<dbReference type="InterPro" id="IPR036609">
    <property type="entry name" value="LCCL_sf"/>
</dbReference>
<dbReference type="Gene3D" id="2.170.130.20">
    <property type="entry name" value="LCCL-like domain"/>
    <property type="match status" value="1"/>
</dbReference>
<name>A0A8J4TYJ9_CLAMG</name>
<feature type="domain" description="BTB" evidence="7">
    <location>
        <begin position="60"/>
        <end position="127"/>
    </location>
</feature>
<dbReference type="FunFam" id="2.120.10.80:FF:000078">
    <property type="entry name" value="Kelch like family member 8"/>
    <property type="match status" value="1"/>
</dbReference>
<dbReference type="PROSITE" id="PS50820">
    <property type="entry name" value="LCCL"/>
    <property type="match status" value="1"/>
</dbReference>
<dbReference type="Pfam" id="PF03815">
    <property type="entry name" value="LCCL"/>
    <property type="match status" value="1"/>
</dbReference>
<dbReference type="SUPFAM" id="SSF49785">
    <property type="entry name" value="Galactose-binding domain-like"/>
    <property type="match status" value="1"/>
</dbReference>
<gene>
    <name evidence="9" type="primary">klhl8</name>
    <name evidence="9" type="ORF">DAT39_009470</name>
</gene>
<evidence type="ECO:0000313" key="9">
    <source>
        <dbReference type="EMBL" id="KAF5900829.1"/>
    </source>
</evidence>
<evidence type="ECO:0000256" key="2">
    <source>
        <dbReference type="ARBA" id="ARBA00022734"/>
    </source>
</evidence>